<protein>
    <submittedName>
        <fullName evidence="1">Uncharacterized protein</fullName>
    </submittedName>
</protein>
<organism evidence="1">
    <name type="scientific">Rhizophora mucronata</name>
    <name type="common">Asiatic mangrove</name>
    <dbReference type="NCBI Taxonomy" id="61149"/>
    <lineage>
        <taxon>Eukaryota</taxon>
        <taxon>Viridiplantae</taxon>
        <taxon>Streptophyta</taxon>
        <taxon>Embryophyta</taxon>
        <taxon>Tracheophyta</taxon>
        <taxon>Spermatophyta</taxon>
        <taxon>Magnoliopsida</taxon>
        <taxon>eudicotyledons</taxon>
        <taxon>Gunneridae</taxon>
        <taxon>Pentapetalae</taxon>
        <taxon>rosids</taxon>
        <taxon>fabids</taxon>
        <taxon>Malpighiales</taxon>
        <taxon>Rhizophoraceae</taxon>
        <taxon>Rhizophora</taxon>
    </lineage>
</organism>
<accession>A0A2P2NCR2</accession>
<proteinExistence type="predicted"/>
<name>A0A2P2NCR2_RHIMU</name>
<dbReference type="EMBL" id="GGEC01059738">
    <property type="protein sequence ID" value="MBX40222.1"/>
    <property type="molecule type" value="Transcribed_RNA"/>
</dbReference>
<sequence>MKTSMRSSGINSSLIIGIYFYVLQCKNTILD</sequence>
<evidence type="ECO:0000313" key="1">
    <source>
        <dbReference type="EMBL" id="MBX40222.1"/>
    </source>
</evidence>
<dbReference type="AlphaFoldDB" id="A0A2P2NCR2"/>
<reference evidence="1" key="1">
    <citation type="submission" date="2018-02" db="EMBL/GenBank/DDBJ databases">
        <title>Rhizophora mucronata_Transcriptome.</title>
        <authorList>
            <person name="Meera S.P."/>
            <person name="Sreeshan A."/>
            <person name="Augustine A."/>
        </authorList>
    </citation>
    <scope>NUCLEOTIDE SEQUENCE</scope>
    <source>
        <tissue evidence="1">Leaf</tissue>
    </source>
</reference>